<evidence type="ECO:0000313" key="2">
    <source>
        <dbReference type="EMBL" id="GCE07376.1"/>
    </source>
</evidence>
<name>A0A401ZKJ8_9CHLR</name>
<feature type="transmembrane region" description="Helical" evidence="1">
    <location>
        <begin position="185"/>
        <end position="205"/>
    </location>
</feature>
<evidence type="ECO:0000256" key="1">
    <source>
        <dbReference type="SAM" id="Phobius"/>
    </source>
</evidence>
<keyword evidence="1" id="KW-1133">Transmembrane helix</keyword>
<organism evidence="2 3">
    <name type="scientific">Dictyobacter aurantiacus</name>
    <dbReference type="NCBI Taxonomy" id="1936993"/>
    <lineage>
        <taxon>Bacteria</taxon>
        <taxon>Bacillati</taxon>
        <taxon>Chloroflexota</taxon>
        <taxon>Ktedonobacteria</taxon>
        <taxon>Ktedonobacterales</taxon>
        <taxon>Dictyobacteraceae</taxon>
        <taxon>Dictyobacter</taxon>
    </lineage>
</organism>
<feature type="transmembrane region" description="Helical" evidence="1">
    <location>
        <begin position="130"/>
        <end position="150"/>
    </location>
</feature>
<evidence type="ECO:0000313" key="3">
    <source>
        <dbReference type="Proteomes" id="UP000287224"/>
    </source>
</evidence>
<keyword evidence="1" id="KW-0472">Membrane</keyword>
<feature type="transmembrane region" description="Helical" evidence="1">
    <location>
        <begin position="217"/>
        <end position="236"/>
    </location>
</feature>
<keyword evidence="3" id="KW-1185">Reference proteome</keyword>
<dbReference type="AlphaFoldDB" id="A0A401ZKJ8"/>
<gene>
    <name evidence="2" type="ORF">KDAU_47050</name>
</gene>
<feature type="transmembrane region" description="Helical" evidence="1">
    <location>
        <begin position="104"/>
        <end position="123"/>
    </location>
</feature>
<protein>
    <submittedName>
        <fullName evidence="2">Uncharacterized protein</fullName>
    </submittedName>
</protein>
<sequence>MPEQTNRPPTTPGKKYFYQASASQAQITPARSARGSQPANSSQPAGQALAFPVLPRLPAQIHIPVMLFYSVLLIIALTSCLFTVSTPLPFPPNVILELAQVFQTMFLTIVLAPASTLLCALFFGKWRGTLISCLSIYASIQLTHLLNPHFWSDISLVNFLFLIPVMLATFLAGRSYELRKGVNRSLSMFIMIVASIILAFTFIAINTNLNANYTDMNTMMGTCVASLLLTLAWILSMRVIERIVQKALS</sequence>
<keyword evidence="1" id="KW-0812">Transmembrane</keyword>
<dbReference type="Proteomes" id="UP000287224">
    <property type="component" value="Unassembled WGS sequence"/>
</dbReference>
<reference evidence="3" key="1">
    <citation type="submission" date="2018-12" db="EMBL/GenBank/DDBJ databases">
        <title>Tengunoibacter tsumagoiensis gen. nov., sp. nov., Dictyobacter kobayashii sp. nov., D. alpinus sp. nov., and D. joshuensis sp. nov. and description of Dictyobacteraceae fam. nov. within the order Ktedonobacterales isolated from Tengu-no-mugimeshi.</title>
        <authorList>
            <person name="Wang C.M."/>
            <person name="Zheng Y."/>
            <person name="Sakai Y."/>
            <person name="Toyoda A."/>
            <person name="Minakuchi Y."/>
            <person name="Abe K."/>
            <person name="Yokota A."/>
            <person name="Yabe S."/>
        </authorList>
    </citation>
    <scope>NUCLEOTIDE SEQUENCE [LARGE SCALE GENOMIC DNA]</scope>
    <source>
        <strain evidence="3">S-27</strain>
    </source>
</reference>
<dbReference type="EMBL" id="BIFQ01000001">
    <property type="protein sequence ID" value="GCE07376.1"/>
    <property type="molecule type" value="Genomic_DNA"/>
</dbReference>
<accession>A0A401ZKJ8</accession>
<proteinExistence type="predicted"/>
<feature type="transmembrane region" description="Helical" evidence="1">
    <location>
        <begin position="156"/>
        <end position="173"/>
    </location>
</feature>
<dbReference type="RefSeq" id="WP_126598582.1">
    <property type="nucleotide sequence ID" value="NZ_BIFQ01000001.1"/>
</dbReference>
<feature type="transmembrane region" description="Helical" evidence="1">
    <location>
        <begin position="66"/>
        <end position="84"/>
    </location>
</feature>
<comment type="caution">
    <text evidence="2">The sequence shown here is derived from an EMBL/GenBank/DDBJ whole genome shotgun (WGS) entry which is preliminary data.</text>
</comment>